<proteinExistence type="predicted"/>
<feature type="compositionally biased region" description="Polar residues" evidence="1">
    <location>
        <begin position="182"/>
        <end position="200"/>
    </location>
</feature>
<name>A0ABR1RUT0_9PEZI</name>
<evidence type="ECO:0000313" key="3">
    <source>
        <dbReference type="Proteomes" id="UP001396898"/>
    </source>
</evidence>
<feature type="compositionally biased region" description="Basic and acidic residues" evidence="1">
    <location>
        <begin position="282"/>
        <end position="300"/>
    </location>
</feature>
<keyword evidence="3" id="KW-1185">Reference proteome</keyword>
<gene>
    <name evidence="2" type="ORF">PG991_007909</name>
</gene>
<protein>
    <submittedName>
        <fullName evidence="2">Uncharacterized protein</fullName>
    </submittedName>
</protein>
<organism evidence="2 3">
    <name type="scientific">Apiospora marii</name>
    <dbReference type="NCBI Taxonomy" id="335849"/>
    <lineage>
        <taxon>Eukaryota</taxon>
        <taxon>Fungi</taxon>
        <taxon>Dikarya</taxon>
        <taxon>Ascomycota</taxon>
        <taxon>Pezizomycotina</taxon>
        <taxon>Sordariomycetes</taxon>
        <taxon>Xylariomycetidae</taxon>
        <taxon>Amphisphaeriales</taxon>
        <taxon>Apiosporaceae</taxon>
        <taxon>Apiospora</taxon>
    </lineage>
</organism>
<comment type="caution">
    <text evidence="2">The sequence shown here is derived from an EMBL/GenBank/DDBJ whole genome shotgun (WGS) entry which is preliminary data.</text>
</comment>
<reference evidence="2 3" key="1">
    <citation type="submission" date="2023-01" db="EMBL/GenBank/DDBJ databases">
        <title>Analysis of 21 Apiospora genomes using comparative genomics revels a genus with tremendous synthesis potential of carbohydrate active enzymes and secondary metabolites.</title>
        <authorList>
            <person name="Sorensen T."/>
        </authorList>
    </citation>
    <scope>NUCLEOTIDE SEQUENCE [LARGE SCALE GENOMIC DNA]</scope>
    <source>
        <strain evidence="2 3">CBS 20057</strain>
    </source>
</reference>
<feature type="compositionally biased region" description="Low complexity" evidence="1">
    <location>
        <begin position="167"/>
        <end position="181"/>
    </location>
</feature>
<dbReference type="Proteomes" id="UP001396898">
    <property type="component" value="Unassembled WGS sequence"/>
</dbReference>
<sequence>MSSTSDLRNAHIRGASHRNFSNMKHHISELQDCANAYFRDIQLEMRTRDYEFELRLIDWNYTKCALERITKDFSDRLDARAQRADIIPADNLWNTLEHKYSKHDSDWQETAPRTVVRNDRIRNYVQPVRQDEEALWYQPSSNFESPGKLMAERPKQISPAPAKIPGAKNNAQKNNAPMNNASKSKTSAGNTPKIVNTQKIVTPVPGTSDAKAKQPNSSNGVPPHLRGSQKKTPATVKQLVTPESSNRTPVKPKPSTAWVPPHLRGAPSKEHRISDAAAVPGKGKEERLPPHLRSGSDKGPKVTHQRQAPVTPPTAAASSDTASDANSPVSSSESSTTTNILIDISDSPATVFDSSARNKETHGTTDVWAALQQLTNVGLLAATSVTCNETCDLLL</sequence>
<evidence type="ECO:0000313" key="2">
    <source>
        <dbReference type="EMBL" id="KAK8018719.1"/>
    </source>
</evidence>
<evidence type="ECO:0000256" key="1">
    <source>
        <dbReference type="SAM" id="MobiDB-lite"/>
    </source>
</evidence>
<feature type="compositionally biased region" description="Low complexity" evidence="1">
    <location>
        <begin position="313"/>
        <end position="338"/>
    </location>
</feature>
<dbReference type="EMBL" id="JAQQWI010000010">
    <property type="protein sequence ID" value="KAK8018719.1"/>
    <property type="molecule type" value="Genomic_DNA"/>
</dbReference>
<feature type="region of interest" description="Disordered" evidence="1">
    <location>
        <begin position="158"/>
        <end position="340"/>
    </location>
</feature>
<accession>A0ABR1RUT0</accession>